<dbReference type="InterPro" id="IPR036388">
    <property type="entry name" value="WH-like_DNA-bd_sf"/>
</dbReference>
<dbReference type="GO" id="GO:0003677">
    <property type="term" value="F:DNA binding"/>
    <property type="evidence" value="ECO:0007669"/>
    <property type="project" value="UniProtKB-KW"/>
</dbReference>
<keyword evidence="3 6" id="KW-0238">DNA-binding</keyword>
<dbReference type="SUPFAM" id="SSF53850">
    <property type="entry name" value="Periplasmic binding protein-like II"/>
    <property type="match status" value="1"/>
</dbReference>
<evidence type="ECO:0000259" key="5">
    <source>
        <dbReference type="PROSITE" id="PS50931"/>
    </source>
</evidence>
<dbReference type="FunFam" id="1.10.10.10:FF:000001">
    <property type="entry name" value="LysR family transcriptional regulator"/>
    <property type="match status" value="1"/>
</dbReference>
<dbReference type="CDD" id="cd08423">
    <property type="entry name" value="PBP2_LTTR_like_6"/>
    <property type="match status" value="1"/>
</dbReference>
<evidence type="ECO:0000313" key="7">
    <source>
        <dbReference type="Proteomes" id="UP000199623"/>
    </source>
</evidence>
<sequence>MFDTRQLEVFATVARTGSFSAAARALHCSQPAVSQQMRALERQVGGPLFVRTGRGLHLTEAGRILAERGSSLLDLLSATHQQVSAIATHDIGTIRICAFPSANVALVPAAAAILAQERPNLRLELVEEEPPDSFSLLRAGEVDLVISFSYAGEPLDDAAVNGMLRVPLLREPLALLVPTGHRLAGRGRVALEETAEERWIAGCVRCQRALHQACGAAGFTPDVTCSTDDNLAIQSLVTAGLGVALVPRLLLSFLQHPGLTAVDVESAAERITALYTWPDLIRLPIMRATVDALISASAAKA</sequence>
<dbReference type="PANTHER" id="PTHR30346">
    <property type="entry name" value="TRANSCRIPTIONAL DUAL REGULATOR HCAR-RELATED"/>
    <property type="match status" value="1"/>
</dbReference>
<feature type="domain" description="HTH lysR-type" evidence="5">
    <location>
        <begin position="2"/>
        <end position="59"/>
    </location>
</feature>
<dbReference type="PANTHER" id="PTHR30346:SF29">
    <property type="entry name" value="LYSR SUBSTRATE-BINDING"/>
    <property type="match status" value="1"/>
</dbReference>
<evidence type="ECO:0000256" key="1">
    <source>
        <dbReference type="ARBA" id="ARBA00009437"/>
    </source>
</evidence>
<accession>A0A1G7RAL6</accession>
<keyword evidence="4" id="KW-0804">Transcription</keyword>
<comment type="similarity">
    <text evidence="1">Belongs to the LysR transcriptional regulatory family.</text>
</comment>
<dbReference type="Pfam" id="PF03466">
    <property type="entry name" value="LysR_substrate"/>
    <property type="match status" value="1"/>
</dbReference>
<evidence type="ECO:0000256" key="2">
    <source>
        <dbReference type="ARBA" id="ARBA00023015"/>
    </source>
</evidence>
<dbReference type="OrthoDB" id="3673085at2"/>
<dbReference type="PROSITE" id="PS50931">
    <property type="entry name" value="HTH_LYSR"/>
    <property type="match status" value="1"/>
</dbReference>
<protein>
    <submittedName>
        <fullName evidence="6">DNA-binding transcriptional regulator, LysR family</fullName>
    </submittedName>
</protein>
<keyword evidence="7" id="KW-1185">Reference proteome</keyword>
<gene>
    <name evidence="6" type="ORF">SAMN05216553_105188</name>
</gene>
<dbReference type="Gene3D" id="1.10.10.10">
    <property type="entry name" value="Winged helix-like DNA-binding domain superfamily/Winged helix DNA-binding domain"/>
    <property type="match status" value="1"/>
</dbReference>
<dbReference type="EMBL" id="FNCC01000005">
    <property type="protein sequence ID" value="SDG07050.1"/>
    <property type="molecule type" value="Genomic_DNA"/>
</dbReference>
<dbReference type="AlphaFoldDB" id="A0A1G7RAL6"/>
<organism evidence="6 7">
    <name type="scientific">Lentzea fradiae</name>
    <dbReference type="NCBI Taxonomy" id="200378"/>
    <lineage>
        <taxon>Bacteria</taxon>
        <taxon>Bacillati</taxon>
        <taxon>Actinomycetota</taxon>
        <taxon>Actinomycetes</taxon>
        <taxon>Pseudonocardiales</taxon>
        <taxon>Pseudonocardiaceae</taxon>
        <taxon>Lentzea</taxon>
    </lineage>
</organism>
<dbReference type="GO" id="GO:0003700">
    <property type="term" value="F:DNA-binding transcription factor activity"/>
    <property type="evidence" value="ECO:0007669"/>
    <property type="project" value="InterPro"/>
</dbReference>
<dbReference type="InterPro" id="IPR005119">
    <property type="entry name" value="LysR_subst-bd"/>
</dbReference>
<evidence type="ECO:0000256" key="4">
    <source>
        <dbReference type="ARBA" id="ARBA00023163"/>
    </source>
</evidence>
<dbReference type="Proteomes" id="UP000199623">
    <property type="component" value="Unassembled WGS sequence"/>
</dbReference>
<evidence type="ECO:0000313" key="6">
    <source>
        <dbReference type="EMBL" id="SDG07050.1"/>
    </source>
</evidence>
<reference evidence="7" key="1">
    <citation type="submission" date="2016-10" db="EMBL/GenBank/DDBJ databases">
        <authorList>
            <person name="Varghese N."/>
            <person name="Submissions S."/>
        </authorList>
    </citation>
    <scope>NUCLEOTIDE SEQUENCE [LARGE SCALE GENOMIC DNA]</scope>
    <source>
        <strain evidence="7">CGMCC 4.3506</strain>
    </source>
</reference>
<keyword evidence="2" id="KW-0805">Transcription regulation</keyword>
<dbReference type="Pfam" id="PF00126">
    <property type="entry name" value="HTH_1"/>
    <property type="match status" value="1"/>
</dbReference>
<dbReference type="PRINTS" id="PR00039">
    <property type="entry name" value="HTHLYSR"/>
</dbReference>
<proteinExistence type="inferred from homology"/>
<dbReference type="RefSeq" id="WP_090048921.1">
    <property type="nucleotide sequence ID" value="NZ_FNCC01000005.1"/>
</dbReference>
<dbReference type="SUPFAM" id="SSF46785">
    <property type="entry name" value="Winged helix' DNA-binding domain"/>
    <property type="match status" value="1"/>
</dbReference>
<dbReference type="InterPro" id="IPR036390">
    <property type="entry name" value="WH_DNA-bd_sf"/>
</dbReference>
<dbReference type="InterPro" id="IPR000847">
    <property type="entry name" value="LysR_HTH_N"/>
</dbReference>
<dbReference type="STRING" id="200378.SAMN05216553_105188"/>
<name>A0A1G7RAL6_9PSEU</name>
<evidence type="ECO:0000256" key="3">
    <source>
        <dbReference type="ARBA" id="ARBA00023125"/>
    </source>
</evidence>
<dbReference type="GO" id="GO:0032993">
    <property type="term" value="C:protein-DNA complex"/>
    <property type="evidence" value="ECO:0007669"/>
    <property type="project" value="TreeGrafter"/>
</dbReference>
<dbReference type="Gene3D" id="3.40.190.10">
    <property type="entry name" value="Periplasmic binding protein-like II"/>
    <property type="match status" value="2"/>
</dbReference>